<accession>A0A699IAC5</accession>
<evidence type="ECO:0000313" key="1">
    <source>
        <dbReference type="EMBL" id="GEZ33304.1"/>
    </source>
</evidence>
<protein>
    <submittedName>
        <fullName evidence="1">Putative retrotransposon Gag domain, nucleotide-binding alpha-beta plait domain protein</fullName>
    </submittedName>
</protein>
<reference evidence="1" key="1">
    <citation type="journal article" date="2019" name="Sci. Rep.">
        <title>Draft genome of Tanacetum cinerariifolium, the natural source of mosquito coil.</title>
        <authorList>
            <person name="Yamashiro T."/>
            <person name="Shiraishi A."/>
            <person name="Satake H."/>
            <person name="Nakayama K."/>
        </authorList>
    </citation>
    <scope>NUCLEOTIDE SEQUENCE</scope>
</reference>
<sequence length="454" mass="51273">MEGFRYFLTVVDDYSRDEKVNVLSHKDLLSRLNLFDNFDNQTFISLCDEERATPNDEGNVLNSPNSPITVRDESGNVTFMGDKSISEANSQHIQSPAGTRRSTRATKMAAKFNDYVVNSSFTYGLETGVEAMNTEIETLNRNNSWTITDLPKGDLNEDVYMSLPYGCNGNTDNKSKYGYSVFVKGLGCMASATCEIIWICNILGEFGVTDILSEKSKHFEIDLHLVREKGNLLPQHIPTPPYCHAPSDFYERQVRDKWYQEPGRFEAMVNETEKNGQHPKKRGTSKDVVASLDKRVVGVETSMAELKNQVEGLEGLGSDFESRREDFRVAFNTLSGDLKREIHDLRDSFMGEIAKIREEFGEEVSTLHQTIKDLQADVALCKRSLASEGGNANHGPKLDVSKPSPFVGKRKARAVDDLLWEMEQYLEDVNVVDDASKIKIATRYLKDTVALWWR</sequence>
<organism evidence="1">
    <name type="scientific">Tanacetum cinerariifolium</name>
    <name type="common">Dalmatian daisy</name>
    <name type="synonym">Chrysanthemum cinerariifolium</name>
    <dbReference type="NCBI Taxonomy" id="118510"/>
    <lineage>
        <taxon>Eukaryota</taxon>
        <taxon>Viridiplantae</taxon>
        <taxon>Streptophyta</taxon>
        <taxon>Embryophyta</taxon>
        <taxon>Tracheophyta</taxon>
        <taxon>Spermatophyta</taxon>
        <taxon>Magnoliopsida</taxon>
        <taxon>eudicotyledons</taxon>
        <taxon>Gunneridae</taxon>
        <taxon>Pentapetalae</taxon>
        <taxon>asterids</taxon>
        <taxon>campanulids</taxon>
        <taxon>Asterales</taxon>
        <taxon>Asteraceae</taxon>
        <taxon>Asteroideae</taxon>
        <taxon>Anthemideae</taxon>
        <taxon>Anthemidinae</taxon>
        <taxon>Tanacetum</taxon>
    </lineage>
</organism>
<dbReference type="EMBL" id="BKCJ010266456">
    <property type="protein sequence ID" value="GEZ33304.1"/>
    <property type="molecule type" value="Genomic_DNA"/>
</dbReference>
<gene>
    <name evidence="1" type="ORF">Tci_505277</name>
</gene>
<name>A0A699IAC5_TANCI</name>
<comment type="caution">
    <text evidence="1">The sequence shown here is derived from an EMBL/GenBank/DDBJ whole genome shotgun (WGS) entry which is preliminary data.</text>
</comment>
<dbReference type="AlphaFoldDB" id="A0A699IAC5"/>
<feature type="non-terminal residue" evidence="1">
    <location>
        <position position="454"/>
    </location>
</feature>
<proteinExistence type="predicted"/>